<organism evidence="8">
    <name type="scientific">Paraconexibacter sp. AEG42_29</name>
    <dbReference type="NCBI Taxonomy" id="2997339"/>
    <lineage>
        <taxon>Bacteria</taxon>
        <taxon>Bacillati</taxon>
        <taxon>Actinomycetota</taxon>
        <taxon>Thermoleophilia</taxon>
        <taxon>Solirubrobacterales</taxon>
        <taxon>Paraconexibacteraceae</taxon>
        <taxon>Paraconexibacter</taxon>
    </lineage>
</organism>
<feature type="region of interest" description="Disordered" evidence="5">
    <location>
        <begin position="407"/>
        <end position="426"/>
    </location>
</feature>
<protein>
    <submittedName>
        <fullName evidence="8">Fosmidomycin resistance protein</fullName>
    </submittedName>
</protein>
<dbReference type="PROSITE" id="PS50850">
    <property type="entry name" value="MFS"/>
    <property type="match status" value="1"/>
</dbReference>
<feature type="transmembrane region" description="Helical" evidence="6">
    <location>
        <begin position="267"/>
        <end position="287"/>
    </location>
</feature>
<feature type="transmembrane region" description="Helical" evidence="6">
    <location>
        <begin position="141"/>
        <end position="159"/>
    </location>
</feature>
<dbReference type="GO" id="GO:0005886">
    <property type="term" value="C:plasma membrane"/>
    <property type="evidence" value="ECO:0007669"/>
    <property type="project" value="UniProtKB-SubCell"/>
</dbReference>
<accession>A0AAU7ANN2</accession>
<feature type="transmembrane region" description="Helical" evidence="6">
    <location>
        <begin position="46"/>
        <end position="68"/>
    </location>
</feature>
<evidence type="ECO:0000256" key="5">
    <source>
        <dbReference type="SAM" id="MobiDB-lite"/>
    </source>
</evidence>
<dbReference type="SUPFAM" id="SSF103473">
    <property type="entry name" value="MFS general substrate transporter"/>
    <property type="match status" value="1"/>
</dbReference>
<feature type="transmembrane region" description="Helical" evidence="6">
    <location>
        <begin position="104"/>
        <end position="120"/>
    </location>
</feature>
<comment type="subcellular location">
    <subcellularLocation>
        <location evidence="1">Cell membrane</location>
        <topology evidence="1">Multi-pass membrane protein</topology>
    </subcellularLocation>
</comment>
<name>A0AAU7ANN2_9ACTN</name>
<sequence>MKRLVPPAVPFDRPQMTRLAVAHALCDVYQGAVPALLPFLLAAHGWSYGTGSLLVLAATLSSSIVQPVFGHLSDKRPAPWLMPAGFVVAAVGLSVVGFVDSPTAAFVAVLVSGLGVAAFHPEGSRAAAYAAGERKATGMSYFSVGGNAGWALGPLLVLVTVLPFGLHATLLLALPGLAGAVLTARDLPRLRVARARATAHATATATALAAKADRTGRTSTPPQDDWRAFGILTGAVAARSIVYFVLMTFVPLYFVDVLHTSEAAGETALIAYLVAGAIGTLVGGRLADRFGRRPLLLASFTLQAPLLILFLLGGPVLATVALGLVGLIAIATFSISVVMGQAYLPNHLGVASGVTLGLAIGVGGLAAAAMGPLADAAGPKAPLELIVLLPLVGLACVRALPREDDRVAPEQRPRSLRPAGALRATG</sequence>
<feature type="transmembrane region" description="Helical" evidence="6">
    <location>
        <begin position="20"/>
        <end position="40"/>
    </location>
</feature>
<evidence type="ECO:0000256" key="1">
    <source>
        <dbReference type="ARBA" id="ARBA00004651"/>
    </source>
</evidence>
<feature type="domain" description="Major facilitator superfamily (MFS) profile" evidence="7">
    <location>
        <begin position="15"/>
        <end position="405"/>
    </location>
</feature>
<proteinExistence type="predicted"/>
<dbReference type="InterPro" id="IPR020846">
    <property type="entry name" value="MFS_dom"/>
</dbReference>
<feature type="transmembrane region" description="Helical" evidence="6">
    <location>
        <begin position="381"/>
        <end position="400"/>
    </location>
</feature>
<dbReference type="Pfam" id="PF07690">
    <property type="entry name" value="MFS_1"/>
    <property type="match status" value="1"/>
</dbReference>
<dbReference type="InterPro" id="IPR005829">
    <property type="entry name" value="Sugar_transporter_CS"/>
</dbReference>
<dbReference type="PANTHER" id="PTHR43129">
    <property type="entry name" value="FOSMIDOMYCIN RESISTANCE PROTEIN"/>
    <property type="match status" value="1"/>
</dbReference>
<evidence type="ECO:0000313" key="8">
    <source>
        <dbReference type="EMBL" id="XAY03270.1"/>
    </source>
</evidence>
<evidence type="ECO:0000256" key="3">
    <source>
        <dbReference type="ARBA" id="ARBA00022989"/>
    </source>
</evidence>
<keyword evidence="3 6" id="KW-1133">Transmembrane helix</keyword>
<reference evidence="8" key="1">
    <citation type="submission" date="2022-12" db="EMBL/GenBank/DDBJ databases">
        <title>Paraconexibacter alkalitolerans sp. nov. and Baekduia alba sp. nov., isolated from soil and emended description of the genera Paraconexibacter (Chun et al., 2020) and Baekduia (An et al., 2020).</title>
        <authorList>
            <person name="Vieira S."/>
            <person name="Huber K.J."/>
            <person name="Geppert A."/>
            <person name="Wolf J."/>
            <person name="Neumann-Schaal M."/>
            <person name="Muesken M."/>
            <person name="Overmann J."/>
        </authorList>
    </citation>
    <scope>NUCLEOTIDE SEQUENCE</scope>
    <source>
        <strain evidence="8">AEG42_29</strain>
    </source>
</reference>
<feature type="transmembrane region" description="Helical" evidence="6">
    <location>
        <begin position="80"/>
        <end position="98"/>
    </location>
</feature>
<evidence type="ECO:0000259" key="7">
    <source>
        <dbReference type="PROSITE" id="PS50850"/>
    </source>
</evidence>
<feature type="transmembrane region" description="Helical" evidence="6">
    <location>
        <begin position="236"/>
        <end position="255"/>
    </location>
</feature>
<gene>
    <name evidence="8" type="primary">fsr</name>
    <name evidence="8" type="ORF">DSM112329_00082</name>
</gene>
<feature type="transmembrane region" description="Helical" evidence="6">
    <location>
        <begin position="165"/>
        <end position="184"/>
    </location>
</feature>
<evidence type="ECO:0000256" key="2">
    <source>
        <dbReference type="ARBA" id="ARBA00022692"/>
    </source>
</evidence>
<dbReference type="CDD" id="cd17478">
    <property type="entry name" value="MFS_FsR"/>
    <property type="match status" value="1"/>
</dbReference>
<keyword evidence="2 6" id="KW-0812">Transmembrane</keyword>
<dbReference type="AlphaFoldDB" id="A0AAU7ANN2"/>
<dbReference type="InterPro" id="IPR011701">
    <property type="entry name" value="MFS"/>
</dbReference>
<keyword evidence="4 6" id="KW-0472">Membrane</keyword>
<feature type="transmembrane region" description="Helical" evidence="6">
    <location>
        <begin position="318"/>
        <end position="338"/>
    </location>
</feature>
<dbReference type="KEGG" id="parq:DSM112329_00082"/>
<dbReference type="GO" id="GO:0022857">
    <property type="term" value="F:transmembrane transporter activity"/>
    <property type="evidence" value="ECO:0007669"/>
    <property type="project" value="InterPro"/>
</dbReference>
<dbReference type="EMBL" id="CP114014">
    <property type="protein sequence ID" value="XAY03270.1"/>
    <property type="molecule type" value="Genomic_DNA"/>
</dbReference>
<dbReference type="Gene3D" id="1.20.1250.20">
    <property type="entry name" value="MFS general substrate transporter like domains"/>
    <property type="match status" value="2"/>
</dbReference>
<feature type="transmembrane region" description="Helical" evidence="6">
    <location>
        <begin position="350"/>
        <end position="369"/>
    </location>
</feature>
<dbReference type="InterPro" id="IPR036259">
    <property type="entry name" value="MFS_trans_sf"/>
</dbReference>
<dbReference type="PANTHER" id="PTHR43129:SF1">
    <property type="entry name" value="FOSMIDOMYCIN RESISTANCE PROTEIN"/>
    <property type="match status" value="1"/>
</dbReference>
<dbReference type="PROSITE" id="PS00216">
    <property type="entry name" value="SUGAR_TRANSPORT_1"/>
    <property type="match status" value="1"/>
</dbReference>
<evidence type="ECO:0000256" key="6">
    <source>
        <dbReference type="SAM" id="Phobius"/>
    </source>
</evidence>
<feature type="transmembrane region" description="Helical" evidence="6">
    <location>
        <begin position="294"/>
        <end position="312"/>
    </location>
</feature>
<evidence type="ECO:0000256" key="4">
    <source>
        <dbReference type="ARBA" id="ARBA00023136"/>
    </source>
</evidence>